<evidence type="ECO:0000313" key="2">
    <source>
        <dbReference type="EMBL" id="KAA6392539.1"/>
    </source>
</evidence>
<comment type="caution">
    <text evidence="2">The sequence shown here is derived from an EMBL/GenBank/DDBJ whole genome shotgun (WGS) entry which is preliminary data.</text>
</comment>
<protein>
    <submittedName>
        <fullName evidence="2">Uncharacterized protein</fullName>
    </submittedName>
</protein>
<organism evidence="2 3">
    <name type="scientific">Streblomastix strix</name>
    <dbReference type="NCBI Taxonomy" id="222440"/>
    <lineage>
        <taxon>Eukaryota</taxon>
        <taxon>Metamonada</taxon>
        <taxon>Preaxostyla</taxon>
        <taxon>Oxymonadida</taxon>
        <taxon>Streblomastigidae</taxon>
        <taxon>Streblomastix</taxon>
    </lineage>
</organism>
<name>A0A5J4WDX6_9EUKA</name>
<evidence type="ECO:0000256" key="1">
    <source>
        <dbReference type="SAM" id="MobiDB-lite"/>
    </source>
</evidence>
<dbReference type="EMBL" id="SNRW01002507">
    <property type="protein sequence ID" value="KAA6392539.1"/>
    <property type="molecule type" value="Genomic_DNA"/>
</dbReference>
<reference evidence="2 3" key="1">
    <citation type="submission" date="2019-03" db="EMBL/GenBank/DDBJ databases">
        <title>Single cell metagenomics reveals metabolic interactions within the superorganism composed of flagellate Streblomastix strix and complex community of Bacteroidetes bacteria on its surface.</title>
        <authorList>
            <person name="Treitli S.C."/>
            <person name="Kolisko M."/>
            <person name="Husnik F."/>
            <person name="Keeling P."/>
            <person name="Hampl V."/>
        </authorList>
    </citation>
    <scope>NUCLEOTIDE SEQUENCE [LARGE SCALE GENOMIC DNA]</scope>
    <source>
        <strain evidence="2">ST1C</strain>
    </source>
</reference>
<gene>
    <name evidence="2" type="ORF">EZS28_011932</name>
</gene>
<accession>A0A5J4WDX6</accession>
<dbReference type="AlphaFoldDB" id="A0A5J4WDX6"/>
<sequence>MKTNTEEETAPKQLHRKQSAAQFIDDIRKNIKQMESMKQLRPADVLPQKEWWREDKDISDNQKKVVQRIYFKEEEKINPRQHLISNISPKSGKT</sequence>
<dbReference type="Proteomes" id="UP000324800">
    <property type="component" value="Unassembled WGS sequence"/>
</dbReference>
<proteinExistence type="predicted"/>
<evidence type="ECO:0000313" key="3">
    <source>
        <dbReference type="Proteomes" id="UP000324800"/>
    </source>
</evidence>
<feature type="region of interest" description="Disordered" evidence="1">
    <location>
        <begin position="1"/>
        <end position="21"/>
    </location>
</feature>